<dbReference type="SUPFAM" id="SSF52172">
    <property type="entry name" value="CheY-like"/>
    <property type="match status" value="1"/>
</dbReference>
<dbReference type="InterPro" id="IPR011006">
    <property type="entry name" value="CheY-like_superfamily"/>
</dbReference>
<evidence type="ECO:0000256" key="4">
    <source>
        <dbReference type="ARBA" id="ARBA00022553"/>
    </source>
</evidence>
<evidence type="ECO:0000313" key="16">
    <source>
        <dbReference type="EMBL" id="MFC6037269.1"/>
    </source>
</evidence>
<dbReference type="SMART" id="SM00065">
    <property type="entry name" value="GAF"/>
    <property type="match status" value="1"/>
</dbReference>
<dbReference type="GO" id="GO:0016301">
    <property type="term" value="F:kinase activity"/>
    <property type="evidence" value="ECO:0007669"/>
    <property type="project" value="UniProtKB-KW"/>
</dbReference>
<evidence type="ECO:0000256" key="8">
    <source>
        <dbReference type="ARBA" id="ARBA00022777"/>
    </source>
</evidence>
<name>A0ABW1KZ63_9PROT</name>
<dbReference type="Pfam" id="PF08446">
    <property type="entry name" value="PAS_2"/>
    <property type="match status" value="1"/>
</dbReference>
<dbReference type="InterPro" id="IPR016132">
    <property type="entry name" value="Phyto_chromo_attachment"/>
</dbReference>
<dbReference type="InterPro" id="IPR003018">
    <property type="entry name" value="GAF"/>
</dbReference>
<evidence type="ECO:0000256" key="5">
    <source>
        <dbReference type="ARBA" id="ARBA00022606"/>
    </source>
</evidence>
<keyword evidence="13" id="KW-0175">Coiled coil</keyword>
<dbReference type="Pfam" id="PF00072">
    <property type="entry name" value="Response_reg"/>
    <property type="match status" value="1"/>
</dbReference>
<dbReference type="Pfam" id="PF07536">
    <property type="entry name" value="HWE_HK"/>
    <property type="match status" value="1"/>
</dbReference>
<keyword evidence="10" id="KW-0157">Chromophore</keyword>
<comment type="caution">
    <text evidence="16">The sequence shown here is derived from an EMBL/GenBank/DDBJ whole genome shotgun (WGS) entry which is preliminary data.</text>
</comment>
<evidence type="ECO:0000259" key="14">
    <source>
        <dbReference type="PROSITE" id="PS50046"/>
    </source>
</evidence>
<evidence type="ECO:0000256" key="7">
    <source>
        <dbReference type="ARBA" id="ARBA00022741"/>
    </source>
</evidence>
<feature type="coiled-coil region" evidence="13">
    <location>
        <begin position="497"/>
        <end position="542"/>
    </location>
</feature>
<evidence type="ECO:0000256" key="2">
    <source>
        <dbReference type="ARBA" id="ARBA00012438"/>
    </source>
</evidence>
<keyword evidence="8 16" id="KW-0418">Kinase</keyword>
<dbReference type="PROSITE" id="PS50110">
    <property type="entry name" value="RESPONSE_REGULATORY"/>
    <property type="match status" value="1"/>
</dbReference>
<dbReference type="InterPro" id="IPR013515">
    <property type="entry name" value="Phytochrome_cen-reg"/>
</dbReference>
<gene>
    <name evidence="16" type="ORF">ACFMB1_17055</name>
</gene>
<dbReference type="Gene3D" id="3.30.450.20">
    <property type="entry name" value="PAS domain"/>
    <property type="match status" value="1"/>
</dbReference>
<dbReference type="InterPro" id="IPR001294">
    <property type="entry name" value="Phytochrome"/>
</dbReference>
<evidence type="ECO:0000256" key="10">
    <source>
        <dbReference type="ARBA" id="ARBA00022991"/>
    </source>
</evidence>
<dbReference type="SUPFAM" id="SSF55874">
    <property type="entry name" value="ATPase domain of HSP90 chaperone/DNA topoisomerase II/histidine kinase"/>
    <property type="match status" value="1"/>
</dbReference>
<organism evidence="16 17">
    <name type="scientific">Hyphococcus aureus</name>
    <dbReference type="NCBI Taxonomy" id="2666033"/>
    <lineage>
        <taxon>Bacteria</taxon>
        <taxon>Pseudomonadati</taxon>
        <taxon>Pseudomonadota</taxon>
        <taxon>Alphaproteobacteria</taxon>
        <taxon>Parvularculales</taxon>
        <taxon>Parvularculaceae</taxon>
        <taxon>Hyphococcus</taxon>
    </lineage>
</organism>
<dbReference type="Proteomes" id="UP001596116">
    <property type="component" value="Unassembled WGS sequence"/>
</dbReference>
<protein>
    <recommendedName>
        <fullName evidence="2">histidine kinase</fullName>
        <ecNumber evidence="2">2.7.13.3</ecNumber>
    </recommendedName>
</protein>
<dbReference type="Gene3D" id="3.30.450.40">
    <property type="match status" value="1"/>
</dbReference>
<keyword evidence="6" id="KW-0808">Transferase</keyword>
<dbReference type="InterPro" id="IPR009219">
    <property type="entry name" value="Bactrphtchr_CheY"/>
</dbReference>
<dbReference type="InterPro" id="IPR011102">
    <property type="entry name" value="Sig_transdc_His_kinase_HWE"/>
</dbReference>
<evidence type="ECO:0000256" key="12">
    <source>
        <dbReference type="PROSITE-ProRule" id="PRU00169"/>
    </source>
</evidence>
<dbReference type="EC" id="2.7.13.3" evidence="2"/>
<dbReference type="InterPro" id="IPR013654">
    <property type="entry name" value="PAS_2"/>
</dbReference>
<dbReference type="InterPro" id="IPR036890">
    <property type="entry name" value="HATPase_C_sf"/>
</dbReference>
<dbReference type="RefSeq" id="WP_379881345.1">
    <property type="nucleotide sequence ID" value="NZ_JBHPON010000003.1"/>
</dbReference>
<keyword evidence="4 12" id="KW-0597">Phosphoprotein</keyword>
<evidence type="ECO:0000256" key="9">
    <source>
        <dbReference type="ARBA" id="ARBA00022840"/>
    </source>
</evidence>
<feature type="domain" description="Response regulatory" evidence="15">
    <location>
        <begin position="735"/>
        <end position="845"/>
    </location>
</feature>
<dbReference type="Gene3D" id="3.30.565.10">
    <property type="entry name" value="Histidine kinase-like ATPase, C-terminal domain"/>
    <property type="match status" value="1"/>
</dbReference>
<evidence type="ECO:0000256" key="13">
    <source>
        <dbReference type="SAM" id="Coils"/>
    </source>
</evidence>
<dbReference type="PIRSF" id="PIRSF036397">
    <property type="entry name" value="Bactrphtchrm_rec"/>
    <property type="match status" value="1"/>
</dbReference>
<dbReference type="Gene3D" id="3.40.50.2300">
    <property type="match status" value="1"/>
</dbReference>
<evidence type="ECO:0000256" key="3">
    <source>
        <dbReference type="ARBA" id="ARBA00022543"/>
    </source>
</evidence>
<dbReference type="Pfam" id="PF01590">
    <property type="entry name" value="GAF"/>
    <property type="match status" value="1"/>
</dbReference>
<dbReference type="SMART" id="SM00448">
    <property type="entry name" value="REC"/>
    <property type="match status" value="1"/>
</dbReference>
<dbReference type="Pfam" id="PF00360">
    <property type="entry name" value="PHY"/>
    <property type="match status" value="1"/>
</dbReference>
<keyword evidence="11" id="KW-0675">Receptor</keyword>
<evidence type="ECO:0000256" key="6">
    <source>
        <dbReference type="ARBA" id="ARBA00022679"/>
    </source>
</evidence>
<dbReference type="InterPro" id="IPR035965">
    <property type="entry name" value="PAS-like_dom_sf"/>
</dbReference>
<dbReference type="PANTHER" id="PTHR41523">
    <property type="entry name" value="TWO-COMPONENT SYSTEM SENSOR PROTEIN"/>
    <property type="match status" value="1"/>
</dbReference>
<dbReference type="SUPFAM" id="SSF55781">
    <property type="entry name" value="GAF domain-like"/>
    <property type="match status" value="2"/>
</dbReference>
<feature type="modified residue" description="4-aspartylphosphate" evidence="12">
    <location>
        <position position="785"/>
    </location>
</feature>
<evidence type="ECO:0000313" key="17">
    <source>
        <dbReference type="Proteomes" id="UP001596116"/>
    </source>
</evidence>
<dbReference type="Gene3D" id="3.30.450.270">
    <property type="match status" value="1"/>
</dbReference>
<dbReference type="SUPFAM" id="SSF55785">
    <property type="entry name" value="PYP-like sensor domain (PAS domain)"/>
    <property type="match status" value="1"/>
</dbReference>
<sequence>MSDHNDFQVDLTNCDREPIHQLGAIQQFGFLLAVSPDWIVTHASRNIQDFLGVAFDVAIGTALSSLLTDKAIHQIRNSLGDLKTPDSVQRLRAIKLSDKAGDYDVAVHRSGENTVIIEAEPADDSAAHRIAQIRAMADAVKFSDTIENASMAAAAELRRYLEFDRVMVYRFDPDGHGAVIAESARADLESYLGLNYPASDIPRQARTLYCRNLLRIISDVNAEPVPISPPQDSQNEPLDLSLSLLRSVSPIHIEYLKNIGVGASLSISILQDGKLWGLFACHHMSAKVLPQNVRTGAELFGELFSAVLSQRTAEVQRAHHQKARAIHTKLMQQFAGEASLASNFHEVSQSFQEVIAHDGAAAVIGDEILTVGETPTEDDIQRLAQFLNAAAPARIFATDRLGKTHGPGKDFAATAAGVLALPVSRDPRDYIILFRKELVRTVNWAGNPAKPAELGPNGVRLTPRKSFELWREEVRGQSAPWTSGELDAADAMRITLLEVVLRLTEAAREDREKAEQQQTLLIAELNHRVRNILNLIKGLVNQSRDQSASVETFADIVGARIESLAMAHDQITKENWNPASLYKLIETEASAYLSDKETRVRISGPDAMLYPAAFTTMALVIHELITNSAKHGALSDRKGEVLVALEERADGLQINWREQNGPKVKKPTRRGFGSTIIERTVPYDLKGEARINYAPDGVKASFTLPLNYVAAFTAPSPKTPPPQAGPAPGNFIKGRALIVEDNVIVAMEAESILTELGAKEVILASTVKAALAAIDKHDFDYAILDINLGDESALDIAKKLAAKVVPFIYTTGYGEDKLTAEGLPDAPVASKPYSADSLAKVLSEL</sequence>
<feature type="domain" description="Phytochrome chromophore attachment site" evidence="14">
    <location>
        <begin position="145"/>
        <end position="302"/>
    </location>
</feature>
<keyword evidence="3" id="KW-0600">Photoreceptor protein</keyword>
<proteinExistence type="predicted"/>
<comment type="catalytic activity">
    <reaction evidence="1">
        <text>ATP + protein L-histidine = ADP + protein N-phospho-L-histidine.</text>
        <dbReference type="EC" id="2.7.13.3"/>
    </reaction>
</comment>
<dbReference type="InterPro" id="IPR029016">
    <property type="entry name" value="GAF-like_dom_sf"/>
</dbReference>
<dbReference type="PANTHER" id="PTHR41523:SF7">
    <property type="entry name" value="HISTIDINE KINASE"/>
    <property type="match status" value="1"/>
</dbReference>
<reference evidence="16 17" key="1">
    <citation type="submission" date="2024-09" db="EMBL/GenBank/DDBJ databases">
        <authorList>
            <person name="Zhang Z.-H."/>
        </authorList>
    </citation>
    <scope>NUCLEOTIDE SEQUENCE [LARGE SCALE GENOMIC DNA]</scope>
    <source>
        <strain evidence="16 17">HHTR114</strain>
    </source>
</reference>
<keyword evidence="9" id="KW-0067">ATP-binding</keyword>
<evidence type="ECO:0000259" key="15">
    <source>
        <dbReference type="PROSITE" id="PS50110"/>
    </source>
</evidence>
<dbReference type="SMART" id="SM00911">
    <property type="entry name" value="HWE_HK"/>
    <property type="match status" value="1"/>
</dbReference>
<keyword evidence="17" id="KW-1185">Reference proteome</keyword>
<dbReference type="InterPro" id="IPR001789">
    <property type="entry name" value="Sig_transdc_resp-reg_receiver"/>
</dbReference>
<evidence type="ECO:0000256" key="1">
    <source>
        <dbReference type="ARBA" id="ARBA00000085"/>
    </source>
</evidence>
<dbReference type="EMBL" id="JBHPON010000003">
    <property type="protein sequence ID" value="MFC6037269.1"/>
    <property type="molecule type" value="Genomic_DNA"/>
</dbReference>
<dbReference type="PROSITE" id="PS50046">
    <property type="entry name" value="PHYTOCHROME_2"/>
    <property type="match status" value="1"/>
</dbReference>
<keyword evidence="5" id="KW-0716">Sensory transduction</keyword>
<accession>A0ABW1KZ63</accession>
<dbReference type="InterPro" id="IPR043150">
    <property type="entry name" value="Phytochrome_PHY_sf"/>
</dbReference>
<keyword evidence="7" id="KW-0547">Nucleotide-binding</keyword>
<evidence type="ECO:0000256" key="11">
    <source>
        <dbReference type="ARBA" id="ARBA00023170"/>
    </source>
</evidence>
<dbReference type="PRINTS" id="PR01033">
    <property type="entry name" value="PHYTOCHROME"/>
</dbReference>